<feature type="domain" description="Helicase C-terminal" evidence="15">
    <location>
        <begin position="685"/>
        <end position="918"/>
    </location>
</feature>
<feature type="compositionally biased region" description="Acidic residues" evidence="13">
    <location>
        <begin position="2131"/>
        <end position="2155"/>
    </location>
</feature>
<evidence type="ECO:0000256" key="5">
    <source>
        <dbReference type="ARBA" id="ARBA00022737"/>
    </source>
</evidence>
<comment type="caution">
    <text evidence="16">The sequence shown here is derived from an EMBL/GenBank/DDBJ whole genome shotgun (WGS) entry which is preliminary data.</text>
</comment>
<sequence>MADHSGNKGGGGKRQQPDYSYAANHNLVLTANRSELPRRDNEPTGEPTTLAGRISLKDMGSRAERDLTQLAQYKEQRRDEQVKKEKQKVGGKESNRLGSDFASILEAAESFEGLRYRPRTAESRTAYELILSFVSGKIGDVSNDILRSATDQILEILRSDLRDFEKKAEVEAIVDLKLAEESYSTVLNLAKKLVDYDAATDKATVQSDELDEQVGVAVIFEEDEGDDDEVGAMGMEEGEERVDPFEVADDSTGKDGDKLAVDQLDDMQVDGALDADEVVLDDHRSRRTVTVSPHDVDAFWLQRKVSSVVDDAHIAQQKAAAAFEILASAESSREAENELMELFEYDHFDLVKLLTANSHVIVYCTRLAKAATDAEREQVLEEMRERGLDKVLRELGLATSTAGRSGPTPMDVDSPTKKSSSSAAATTSAGAIDAYAPKSVLDLESMAFANGAHTMTNKKVGLPKGSFKRSKKGPPMDESEKLVPIADLPAWAQPAFKNTTSLNRVQSRLYETAFKRTSENMLICAPTGAGKTNSAMLTILGLIGEYRNPDTGAIALDAFKIIYVAPMKALVQEMVGNFGQRLAPFGIKVGELTGDAQMNKQQLSETQMIVTTPEKWDVITRKGTDRSYTSLSIVARTLRHVESTRDYVRLVGLSATLPNYHDVASFMRVRSTGLFHFDSRYRPCPLQQQYIGITEKKALKRFQVMNQVTYEKVAEQMGKNQVLVFVHSRKDTAKTARQIRDMAIEQGTVGKLIGSDASRAVLTSEVESVHDKDLKELLPYGLGIHHAGMNRADRTLVEDLFADGHLQVLCSTATLAWGVNLPAHSVIIKGTQVYNPEKGKWVELSPQDVLQMLGRAGRPQFDTFGEGIIITTHSELQYYLSLLNAQLPIESQLVSRLADVLNAELVLGSIATRQDAVEWMSYTYLHVRMLRSPGVYGVPVSEVEADPTLLQRRVDMVHAALATLEKNFLVKYDRRTGKLASTELGRIAAHYYIAHASMAMYHQQLRPQSTLIDVFRVFSLSSEFKYIPVREEEKMELQKLAERVPIPIKENPDEPTAKINVLLQSYISQLKLDGFSLMADLVYVTQSAGRLFRALFDMSMRRGWAQLARVCLDACKMVERRQWSSMTPLRQFRNIPAEVIKRLERKELSFDRYLDLSPEELGEHVGAARFGKTIHRFVHQIPRMNVDAVVLPISRSLVKVDLTLTPDFQWDEKVHGGAQGFWIWVSDVDDEQLLYHDYFVLKAKYVEEEHMLAFTVPLFEPLAPNYFISVVSDSWLHSETRLPLPLRTLLLPAKFAPPTQLLDLQPLPVSTLAPHADLFSKHDGIDFFNPIQTQVYHTVYMSDDNALVCAPPGSGKTIIAEWAVLRALYSKARSSDQRIVYMVPYDAVAKLRFRQWSAKFGQRFNVVLLTGQTTRDLQLLDRGDLIIATAKDWDALSRRWRQRKNVYNTYLFIADELHLLSDPDVGVTMEIACSRMRFISAQRESDDGPKVRILGLGASMANAKDVGDWLGCQQQHTFNFAPSARPNPLPVNVQAFQIPHPPSMLLAMIKPTYTLLSQLEAKQQAIVFVAGRAQCALVATELAAWMTENQTWLRVDPESSAFRQLTADFDPALQDSIASSGIGWVHENMTPRQLDNMLSLYKMGAIQVLLSTRIACWQLEELQCHHVFILGTQFYDGQVHTYADYPVPDVLHMLGRGTSKAHLMTLATKKEYYKRYLNEPMVVESQLDRHTLLDHFNAEVVTKTIENKQDAVDYLTWTLMYRRMTLNPNYYGLTGVSERHLSDFLSDLVESAVNDLAKGKCITSEDDYDLSPLNLGMIAAYYYVSTETVEMFALSINKDTKVRGLLDVVSHAIELAHLPVRHHEAGVLRKLHDQVCKEKLGSDAKFIDPHVKAHILLQCHFSRVQLPVDLQADLQMVLREVVPLLYAAVDVISSHGWLNVALAAMELCQMCVQGLWNKDSPLLQLPTVTRAHLARFREFGAESVYDMMELEEEDQTKLLSVFSQAQVAQIVTFVNTYPSFEVEHEVDDEDACANAPIPCHVVLRREDDTSGDNVVAPLFPAEKSENWWLVIGDVRSRALYGIKRVTVGQELKTRVDFVVPQPGTHKLSMYFMSDSYLGCDQEFEFTVTVAEGEDDDSDEEDEEKSGEEDGMDVDE</sequence>
<evidence type="ECO:0000256" key="4">
    <source>
        <dbReference type="ARBA" id="ARBA00022728"/>
    </source>
</evidence>
<dbReference type="FunFam" id="3.40.50.300:FF:003287">
    <property type="entry name" value="U5 small nuclear ribonucleoprotein 200 kDa helicase"/>
    <property type="match status" value="1"/>
</dbReference>
<dbReference type="FunFam" id="2.60.40.150:FF:000133">
    <property type="entry name" value="Pre-mRNA splicing helicase, putative"/>
    <property type="match status" value="1"/>
</dbReference>
<dbReference type="InterPro" id="IPR041094">
    <property type="entry name" value="Brr2_helicase_PWI"/>
</dbReference>
<gene>
    <name evidence="16" type="ORF">BCR44DRAFT_1510597</name>
</gene>
<dbReference type="InterPro" id="IPR057842">
    <property type="entry name" value="WH_MER3"/>
</dbReference>
<dbReference type="SMART" id="SM00490">
    <property type="entry name" value="HELICc"/>
    <property type="match status" value="1"/>
</dbReference>
<dbReference type="InterPro" id="IPR014756">
    <property type="entry name" value="Ig_E-set"/>
</dbReference>
<dbReference type="InterPro" id="IPR014001">
    <property type="entry name" value="Helicase_ATP-bd"/>
</dbReference>
<dbReference type="SMART" id="SM00487">
    <property type="entry name" value="DEXDc"/>
    <property type="match status" value="2"/>
</dbReference>
<dbReference type="PANTHER" id="PTHR47961:SF4">
    <property type="entry name" value="ACTIVATING SIGNAL COINTEGRATOR 1 COMPLEX SUBUNIT 3"/>
    <property type="match status" value="1"/>
</dbReference>
<dbReference type="Pfam" id="PF23445">
    <property type="entry name" value="WHD_SNRNP200"/>
    <property type="match status" value="2"/>
</dbReference>
<dbReference type="InterPro" id="IPR004179">
    <property type="entry name" value="Sec63-dom"/>
</dbReference>
<dbReference type="GO" id="GO:0005524">
    <property type="term" value="F:ATP binding"/>
    <property type="evidence" value="ECO:0007669"/>
    <property type="project" value="UniProtKB-KW"/>
</dbReference>
<dbReference type="InterPro" id="IPR050474">
    <property type="entry name" value="Hel308_SKI2-like"/>
</dbReference>
<dbReference type="InterPro" id="IPR027417">
    <property type="entry name" value="P-loop_NTPase"/>
</dbReference>
<dbReference type="GO" id="GO:0003678">
    <property type="term" value="F:DNA helicase activity"/>
    <property type="evidence" value="ECO:0007669"/>
    <property type="project" value="TreeGrafter"/>
</dbReference>
<feature type="region of interest" description="Disordered" evidence="13">
    <location>
        <begin position="1"/>
        <end position="58"/>
    </location>
</feature>
<dbReference type="FunFam" id="1.10.3380.10:FF:000002">
    <property type="entry name" value="Activating signal cointegrator 1 complex subunit 3"/>
    <property type="match status" value="1"/>
</dbReference>
<dbReference type="PROSITE" id="PS51192">
    <property type="entry name" value="HELICASE_ATP_BIND_1"/>
    <property type="match status" value="2"/>
</dbReference>
<dbReference type="PIRSF" id="PIRSF039073">
    <property type="entry name" value="BRR2"/>
    <property type="match status" value="1"/>
</dbReference>
<keyword evidence="17" id="KW-1185">Reference proteome</keyword>
<accession>A0A1Y2HXH1</accession>
<dbReference type="GO" id="GO:0000712">
    <property type="term" value="P:resolution of meiotic recombination intermediates"/>
    <property type="evidence" value="ECO:0007669"/>
    <property type="project" value="TreeGrafter"/>
</dbReference>
<evidence type="ECO:0000313" key="16">
    <source>
        <dbReference type="EMBL" id="ORZ39296.1"/>
    </source>
</evidence>
<feature type="domain" description="Helicase ATP-binding" evidence="14">
    <location>
        <begin position="512"/>
        <end position="675"/>
    </location>
</feature>
<dbReference type="GO" id="GO:0005681">
    <property type="term" value="C:spliceosomal complex"/>
    <property type="evidence" value="ECO:0007669"/>
    <property type="project" value="UniProtKB-KW"/>
</dbReference>
<evidence type="ECO:0000256" key="9">
    <source>
        <dbReference type="ARBA" id="ARBA00022840"/>
    </source>
</evidence>
<evidence type="ECO:0000256" key="7">
    <source>
        <dbReference type="ARBA" id="ARBA00022801"/>
    </source>
</evidence>
<keyword evidence="4" id="KW-0747">Spliceosome</keyword>
<dbReference type="EMBL" id="MCFL01000006">
    <property type="protein sequence ID" value="ORZ39296.1"/>
    <property type="molecule type" value="Genomic_DNA"/>
</dbReference>
<dbReference type="Pfam" id="PF18149">
    <property type="entry name" value="Helicase_PWI"/>
    <property type="match status" value="1"/>
</dbReference>
<feature type="region of interest" description="Disordered" evidence="13">
    <location>
        <begin position="459"/>
        <end position="479"/>
    </location>
</feature>
<dbReference type="InterPro" id="IPR011545">
    <property type="entry name" value="DEAD/DEAH_box_helicase_dom"/>
</dbReference>
<dbReference type="Pfam" id="PF00270">
    <property type="entry name" value="DEAD"/>
    <property type="match status" value="2"/>
</dbReference>
<dbReference type="GO" id="GO:0003724">
    <property type="term" value="F:RNA helicase activity"/>
    <property type="evidence" value="ECO:0007669"/>
    <property type="project" value="UniProtKB-EC"/>
</dbReference>
<dbReference type="InterPro" id="IPR001650">
    <property type="entry name" value="Helicase_C-like"/>
</dbReference>
<evidence type="ECO:0000256" key="2">
    <source>
        <dbReference type="ARBA" id="ARBA00012552"/>
    </source>
</evidence>
<dbReference type="GO" id="GO:0016787">
    <property type="term" value="F:hydrolase activity"/>
    <property type="evidence" value="ECO:0007669"/>
    <property type="project" value="UniProtKB-KW"/>
</dbReference>
<protein>
    <recommendedName>
        <fullName evidence="11">U5 small nuclear ribonucleoprotein 200 kDa helicase</fullName>
        <ecNumber evidence="2">3.6.4.13</ecNumber>
    </recommendedName>
</protein>
<dbReference type="Pfam" id="PF21188">
    <property type="entry name" value="BRR2_plug"/>
    <property type="match status" value="1"/>
</dbReference>
<dbReference type="InterPro" id="IPR036390">
    <property type="entry name" value="WH_DNA-bd_sf"/>
</dbReference>
<feature type="domain" description="Helicase ATP-binding" evidence="14">
    <location>
        <begin position="1337"/>
        <end position="1518"/>
    </location>
</feature>
<dbReference type="EC" id="3.6.4.13" evidence="2"/>
<dbReference type="FunFam" id="1.10.150.20:FF:000004">
    <property type="entry name" value="U5 small nuclear ribonucleoprotein helicase"/>
    <property type="match status" value="1"/>
</dbReference>
<evidence type="ECO:0000256" key="3">
    <source>
        <dbReference type="ARBA" id="ARBA00022664"/>
    </source>
</evidence>
<dbReference type="Pfam" id="PF02889">
    <property type="entry name" value="Sec63"/>
    <property type="match status" value="2"/>
</dbReference>
<dbReference type="Gene3D" id="1.10.3380.10">
    <property type="entry name" value="Sec63 N-terminal domain-like domain"/>
    <property type="match status" value="2"/>
</dbReference>
<dbReference type="InterPro" id="IPR036388">
    <property type="entry name" value="WH-like_DNA-bd_sf"/>
</dbReference>
<feature type="region of interest" description="Disordered" evidence="13">
    <location>
        <begin position="2130"/>
        <end position="2155"/>
    </location>
</feature>
<dbReference type="Gene3D" id="1.10.150.20">
    <property type="entry name" value="5' to 3' exonuclease, C-terminal subdomain"/>
    <property type="match status" value="2"/>
</dbReference>
<dbReference type="SUPFAM" id="SSF81296">
    <property type="entry name" value="E set domains"/>
    <property type="match status" value="1"/>
</dbReference>
<dbReference type="CDD" id="cd18795">
    <property type="entry name" value="SF2_C_Ski2"/>
    <property type="match status" value="1"/>
</dbReference>
<dbReference type="STRING" id="765915.A0A1Y2HXH1"/>
<dbReference type="FunFam" id="2.60.40.150:FF:000004">
    <property type="entry name" value="RNA helicase, activating signal cointegrator 1"/>
    <property type="match status" value="1"/>
</dbReference>
<dbReference type="FunFam" id="1.10.10.10:FF:000012">
    <property type="entry name" value="U5 small nuclear ribonucleoprotein helicase"/>
    <property type="match status" value="1"/>
</dbReference>
<keyword evidence="6" id="KW-0547">Nucleotide-binding</keyword>
<dbReference type="PANTHER" id="PTHR47961">
    <property type="entry name" value="DNA POLYMERASE THETA, PUTATIVE (AFU_ORTHOLOGUE AFUA_1G05260)-RELATED"/>
    <property type="match status" value="1"/>
</dbReference>
<dbReference type="OrthoDB" id="5575at2759"/>
<reference evidence="16 17" key="1">
    <citation type="submission" date="2016-07" db="EMBL/GenBank/DDBJ databases">
        <title>Pervasive Adenine N6-methylation of Active Genes in Fungi.</title>
        <authorList>
            <consortium name="DOE Joint Genome Institute"/>
            <person name="Mondo S.J."/>
            <person name="Dannebaum R.O."/>
            <person name="Kuo R.C."/>
            <person name="Labutti K."/>
            <person name="Haridas S."/>
            <person name="Kuo A."/>
            <person name="Salamov A."/>
            <person name="Ahrendt S.R."/>
            <person name="Lipzen A."/>
            <person name="Sullivan W."/>
            <person name="Andreopoulos W.B."/>
            <person name="Clum A."/>
            <person name="Lindquist E."/>
            <person name="Daum C."/>
            <person name="Ramamoorthy G.K."/>
            <person name="Gryganskyi A."/>
            <person name="Culley D."/>
            <person name="Magnuson J.K."/>
            <person name="James T.Y."/>
            <person name="O'Malley M.A."/>
            <person name="Stajich J.E."/>
            <person name="Spatafora J.W."/>
            <person name="Visel A."/>
            <person name="Grigoriev I.V."/>
        </authorList>
    </citation>
    <scope>NUCLEOTIDE SEQUENCE [LARGE SCALE GENOMIC DNA]</scope>
    <source>
        <strain evidence="16 17">PL171</strain>
    </source>
</reference>
<dbReference type="PROSITE" id="PS51194">
    <property type="entry name" value="HELICASE_CTER"/>
    <property type="match status" value="1"/>
</dbReference>
<dbReference type="FunFam" id="1.10.10.10:FF:000024">
    <property type="entry name" value="U5 small nuclear ribonucleoprotein helicase"/>
    <property type="match status" value="1"/>
</dbReference>
<dbReference type="Gene3D" id="2.60.40.150">
    <property type="entry name" value="C2 domain"/>
    <property type="match status" value="2"/>
</dbReference>
<dbReference type="FunFam" id="1.10.3380.10:FF:000001">
    <property type="entry name" value="U5 small nuclear ribonucleoprotein helicase"/>
    <property type="match status" value="1"/>
</dbReference>
<evidence type="ECO:0000313" key="17">
    <source>
        <dbReference type="Proteomes" id="UP000193411"/>
    </source>
</evidence>
<dbReference type="SUPFAM" id="SSF158702">
    <property type="entry name" value="Sec63 N-terminal domain-like"/>
    <property type="match status" value="2"/>
</dbReference>
<keyword evidence="7" id="KW-0378">Hydrolase</keyword>
<dbReference type="GO" id="GO:0005682">
    <property type="term" value="C:U5 snRNP"/>
    <property type="evidence" value="ECO:0007669"/>
    <property type="project" value="UniProtKB-ARBA"/>
</dbReference>
<evidence type="ECO:0000256" key="12">
    <source>
        <dbReference type="ARBA" id="ARBA00047984"/>
    </source>
</evidence>
<feature type="region of interest" description="Disordered" evidence="13">
    <location>
        <begin position="75"/>
        <end position="95"/>
    </location>
</feature>
<dbReference type="FunFam" id="3.40.50.300:FF:000254">
    <property type="entry name" value="U5 small nuclear ribonucleoprotein helicase"/>
    <property type="match status" value="1"/>
</dbReference>
<dbReference type="GO" id="GO:0003676">
    <property type="term" value="F:nucleic acid binding"/>
    <property type="evidence" value="ECO:0007669"/>
    <property type="project" value="InterPro"/>
</dbReference>
<dbReference type="InterPro" id="IPR048863">
    <property type="entry name" value="BRR2_plug"/>
</dbReference>
<dbReference type="GO" id="GO:0000393">
    <property type="term" value="P:spliceosomal conformational changes to generate catalytic conformation"/>
    <property type="evidence" value="ECO:0007669"/>
    <property type="project" value="UniProtKB-ARBA"/>
</dbReference>
<keyword evidence="9" id="KW-0067">ATP-binding</keyword>
<name>A0A1Y2HXH1_9FUNG</name>
<keyword evidence="8 16" id="KW-0347">Helicase</keyword>
<evidence type="ECO:0000256" key="1">
    <source>
        <dbReference type="ARBA" id="ARBA00010140"/>
    </source>
</evidence>
<evidence type="ECO:0000259" key="15">
    <source>
        <dbReference type="PROSITE" id="PS51194"/>
    </source>
</evidence>
<evidence type="ECO:0000256" key="13">
    <source>
        <dbReference type="SAM" id="MobiDB-lite"/>
    </source>
</evidence>
<keyword evidence="5" id="KW-0677">Repeat</keyword>
<dbReference type="InterPro" id="IPR035892">
    <property type="entry name" value="C2_domain_sf"/>
</dbReference>
<evidence type="ECO:0000256" key="11">
    <source>
        <dbReference type="ARBA" id="ARBA00034541"/>
    </source>
</evidence>
<feature type="region of interest" description="Disordered" evidence="13">
    <location>
        <begin position="398"/>
        <end position="426"/>
    </location>
</feature>
<comment type="catalytic activity">
    <reaction evidence="12">
        <text>ATP + H2O = ADP + phosphate + H(+)</text>
        <dbReference type="Rhea" id="RHEA:13065"/>
        <dbReference type="ChEBI" id="CHEBI:15377"/>
        <dbReference type="ChEBI" id="CHEBI:15378"/>
        <dbReference type="ChEBI" id="CHEBI:30616"/>
        <dbReference type="ChEBI" id="CHEBI:43474"/>
        <dbReference type="ChEBI" id="CHEBI:456216"/>
        <dbReference type="EC" id="3.6.4.13"/>
    </reaction>
</comment>
<evidence type="ECO:0000259" key="14">
    <source>
        <dbReference type="PROSITE" id="PS51192"/>
    </source>
</evidence>
<proteinExistence type="inferred from homology"/>
<keyword evidence="3" id="KW-0507">mRNA processing</keyword>
<keyword evidence="10" id="KW-0508">mRNA splicing</keyword>
<comment type="similarity">
    <text evidence="1">Belongs to the helicase family. SKI2 subfamily.</text>
</comment>
<evidence type="ECO:0000256" key="8">
    <source>
        <dbReference type="ARBA" id="ARBA00022806"/>
    </source>
</evidence>
<dbReference type="SUPFAM" id="SSF46785">
    <property type="entry name" value="Winged helix' DNA-binding domain"/>
    <property type="match status" value="2"/>
</dbReference>
<dbReference type="FunFam" id="3.40.50.300:FF:000062">
    <property type="entry name" value="U5 small nuclear ribonucleoprotein helicase"/>
    <property type="match status" value="1"/>
</dbReference>
<dbReference type="Pfam" id="PF00271">
    <property type="entry name" value="Helicase_C"/>
    <property type="match status" value="1"/>
</dbReference>
<evidence type="ECO:0000256" key="6">
    <source>
        <dbReference type="ARBA" id="ARBA00022741"/>
    </source>
</evidence>
<dbReference type="Gene3D" id="3.40.50.300">
    <property type="entry name" value="P-loop containing nucleotide triphosphate hydrolases"/>
    <property type="match status" value="4"/>
</dbReference>
<organism evidence="16 17">
    <name type="scientific">Catenaria anguillulae PL171</name>
    <dbReference type="NCBI Taxonomy" id="765915"/>
    <lineage>
        <taxon>Eukaryota</taxon>
        <taxon>Fungi</taxon>
        <taxon>Fungi incertae sedis</taxon>
        <taxon>Blastocladiomycota</taxon>
        <taxon>Blastocladiomycetes</taxon>
        <taxon>Blastocladiales</taxon>
        <taxon>Catenariaceae</taxon>
        <taxon>Catenaria</taxon>
    </lineage>
</organism>
<evidence type="ECO:0000256" key="10">
    <source>
        <dbReference type="ARBA" id="ARBA00023187"/>
    </source>
</evidence>
<dbReference type="Proteomes" id="UP000193411">
    <property type="component" value="Unassembled WGS sequence"/>
</dbReference>
<dbReference type="Gene3D" id="1.10.10.10">
    <property type="entry name" value="Winged helix-like DNA-binding domain superfamily/Winged helix DNA-binding domain"/>
    <property type="match status" value="2"/>
</dbReference>
<dbReference type="SMART" id="SM00973">
    <property type="entry name" value="Sec63"/>
    <property type="match status" value="2"/>
</dbReference>
<dbReference type="SUPFAM" id="SSF52540">
    <property type="entry name" value="P-loop containing nucleoside triphosphate hydrolases"/>
    <property type="match status" value="4"/>
</dbReference>